<dbReference type="AlphaFoldDB" id="A0A835MDD1"/>
<keyword evidence="3" id="KW-1185">Reference proteome</keyword>
<protein>
    <submittedName>
        <fullName evidence="2">Uncharacterized protein</fullName>
    </submittedName>
</protein>
<comment type="caution">
    <text evidence="2">The sequence shown here is derived from an EMBL/GenBank/DDBJ whole genome shotgun (WGS) entry which is preliminary data.</text>
</comment>
<evidence type="ECO:0000313" key="2">
    <source>
        <dbReference type="EMBL" id="KAF9662105.1"/>
    </source>
</evidence>
<organism evidence="2 3">
    <name type="scientific">Salix dunnii</name>
    <dbReference type="NCBI Taxonomy" id="1413687"/>
    <lineage>
        <taxon>Eukaryota</taxon>
        <taxon>Viridiplantae</taxon>
        <taxon>Streptophyta</taxon>
        <taxon>Embryophyta</taxon>
        <taxon>Tracheophyta</taxon>
        <taxon>Spermatophyta</taxon>
        <taxon>Magnoliopsida</taxon>
        <taxon>eudicotyledons</taxon>
        <taxon>Gunneridae</taxon>
        <taxon>Pentapetalae</taxon>
        <taxon>rosids</taxon>
        <taxon>fabids</taxon>
        <taxon>Malpighiales</taxon>
        <taxon>Salicaceae</taxon>
        <taxon>Saliceae</taxon>
        <taxon>Salix</taxon>
    </lineage>
</organism>
<evidence type="ECO:0000313" key="3">
    <source>
        <dbReference type="Proteomes" id="UP000657918"/>
    </source>
</evidence>
<dbReference type="OrthoDB" id="1742118at2759"/>
<dbReference type="EMBL" id="JADGMS010000018">
    <property type="protein sequence ID" value="KAF9662105.1"/>
    <property type="molecule type" value="Genomic_DNA"/>
</dbReference>
<keyword evidence="1" id="KW-0472">Membrane</keyword>
<feature type="transmembrane region" description="Helical" evidence="1">
    <location>
        <begin position="35"/>
        <end position="55"/>
    </location>
</feature>
<keyword evidence="1" id="KW-1133">Transmembrane helix</keyword>
<proteinExistence type="predicted"/>
<sequence>MEGLVCSNAVVVEGFLSSLIEAAVLETAIAAWKSFALSLFMEFILFYFLAVGFVLCCTLQVLFFLGFGVNSCSLFILLSWYLSDWCLFCSSSVHLSCLNLAFFCYQIGSLPNGFDDLPEESGTSQGSGAGAGRIQRVLSASWVLAHIGISNAKNSVVLLLDISLLYDDSPTFKSRI</sequence>
<name>A0A835MDD1_9ROSI</name>
<keyword evidence="1" id="KW-0812">Transmembrane</keyword>
<gene>
    <name evidence="2" type="ORF">SADUNF_Sadunf18G0018700</name>
</gene>
<dbReference type="Proteomes" id="UP000657918">
    <property type="component" value="Unassembled WGS sequence"/>
</dbReference>
<accession>A0A835MDD1</accession>
<evidence type="ECO:0000256" key="1">
    <source>
        <dbReference type="SAM" id="Phobius"/>
    </source>
</evidence>
<reference evidence="2 3" key="1">
    <citation type="submission" date="2020-10" db="EMBL/GenBank/DDBJ databases">
        <title>Plant Genome Project.</title>
        <authorList>
            <person name="Zhang R.-G."/>
        </authorList>
    </citation>
    <scope>NUCLEOTIDE SEQUENCE [LARGE SCALE GENOMIC DNA]</scope>
    <source>
        <strain evidence="2">FAFU-HL-1</strain>
        <tissue evidence="2">Leaf</tissue>
    </source>
</reference>